<dbReference type="EMBL" id="BQNB010019709">
    <property type="protein sequence ID" value="GJT88220.1"/>
    <property type="molecule type" value="Genomic_DNA"/>
</dbReference>
<dbReference type="InterPro" id="IPR056924">
    <property type="entry name" value="SH3_Tf2-1"/>
</dbReference>
<dbReference type="PANTHER" id="PTHR45835:SF99">
    <property type="entry name" value="CHROMO DOMAIN-CONTAINING PROTEIN-RELATED"/>
    <property type="match status" value="1"/>
</dbReference>
<evidence type="ECO:0000313" key="3">
    <source>
        <dbReference type="EMBL" id="GJT88220.1"/>
    </source>
</evidence>
<dbReference type="Proteomes" id="UP001151760">
    <property type="component" value="Unassembled WGS sequence"/>
</dbReference>
<keyword evidence="3" id="KW-0548">Nucleotidyltransferase</keyword>
<dbReference type="Gene3D" id="3.30.420.10">
    <property type="entry name" value="Ribonuclease H-like superfamily/Ribonuclease H"/>
    <property type="match status" value="1"/>
</dbReference>
<dbReference type="Pfam" id="PF17921">
    <property type="entry name" value="Integrase_H2C2"/>
    <property type="match status" value="1"/>
</dbReference>
<dbReference type="PROSITE" id="PS50994">
    <property type="entry name" value="INTEGRASE"/>
    <property type="match status" value="1"/>
</dbReference>
<dbReference type="InterPro" id="IPR001584">
    <property type="entry name" value="Integrase_cat-core"/>
</dbReference>
<comment type="caution">
    <text evidence="3">The sequence shown here is derived from an EMBL/GenBank/DDBJ whole genome shotgun (WGS) entry which is preliminary data.</text>
</comment>
<dbReference type="GO" id="GO:0003964">
    <property type="term" value="F:RNA-directed DNA polymerase activity"/>
    <property type="evidence" value="ECO:0007669"/>
    <property type="project" value="UniProtKB-KW"/>
</dbReference>
<feature type="region of interest" description="Disordered" evidence="1">
    <location>
        <begin position="531"/>
        <end position="567"/>
    </location>
</feature>
<dbReference type="SUPFAM" id="SSF53098">
    <property type="entry name" value="Ribonuclease H-like"/>
    <property type="match status" value="1"/>
</dbReference>
<reference evidence="3" key="2">
    <citation type="submission" date="2022-01" db="EMBL/GenBank/DDBJ databases">
        <authorList>
            <person name="Yamashiro T."/>
            <person name="Shiraishi A."/>
            <person name="Satake H."/>
            <person name="Nakayama K."/>
        </authorList>
    </citation>
    <scope>NUCLEOTIDE SEQUENCE</scope>
</reference>
<feature type="domain" description="Integrase catalytic" evidence="2">
    <location>
        <begin position="70"/>
        <end position="238"/>
    </location>
</feature>
<keyword evidence="3" id="KW-0695">RNA-directed DNA polymerase</keyword>
<feature type="region of interest" description="Disordered" evidence="1">
    <location>
        <begin position="780"/>
        <end position="808"/>
    </location>
</feature>
<organism evidence="3 4">
    <name type="scientific">Tanacetum coccineum</name>
    <dbReference type="NCBI Taxonomy" id="301880"/>
    <lineage>
        <taxon>Eukaryota</taxon>
        <taxon>Viridiplantae</taxon>
        <taxon>Streptophyta</taxon>
        <taxon>Embryophyta</taxon>
        <taxon>Tracheophyta</taxon>
        <taxon>Spermatophyta</taxon>
        <taxon>Magnoliopsida</taxon>
        <taxon>eudicotyledons</taxon>
        <taxon>Gunneridae</taxon>
        <taxon>Pentapetalae</taxon>
        <taxon>asterids</taxon>
        <taxon>campanulids</taxon>
        <taxon>Asterales</taxon>
        <taxon>Asteraceae</taxon>
        <taxon>Asteroideae</taxon>
        <taxon>Anthemideae</taxon>
        <taxon>Anthemidinae</taxon>
        <taxon>Tanacetum</taxon>
    </lineage>
</organism>
<evidence type="ECO:0000313" key="4">
    <source>
        <dbReference type="Proteomes" id="UP001151760"/>
    </source>
</evidence>
<keyword evidence="4" id="KW-1185">Reference proteome</keyword>
<sequence>MGSLKDDVRTLIMDKAHKSRYPVHPGADKMYYDLRDMYWWLRMKKDVAVYVRKCLTCSKVKAEQQRPSGLLQQPEVLEWKWERKIMDLVMKLPRTSSGHDTIWVIVDWLTKSAHFLPMHKDYKMDRLARLYLNKIIARHGMPISIISDRDSRITSTFWQTMQEALGTKLDMSTAYHPQTNGQIERTIQTLEDMLRACVLDFEGSWGVHLPLVEFSYNNKVGETTELVQETTERISRIKVRFKAAHDRVVCFGKEGKLAPRFIRPFEIIERIGPVAYRLRLPEELNSIHETFHVLNRKECLPDPTLQIPLDETQVDTRLNFVPYDCKVTIRSRPSTISFIKERLSKSNKRLKLFKDNVFGKYLDLDVEDNDSHLLNYVLHHQRPQLSKSIDSYLVFDIAGHTLLFERSEFCLVTDFACRKLVFPEYMDDNIPPFLRRVFPDKAKNLEKKASLGKAAQGKAAKVKLRKVKMQNVKLYKVWILESFPNSYHWWSKESKVIPRCLAWTRRKERDKNWCRKLYDYVACKERSEQVDDQNRFTRDDEPEAEQDGSGASDRASAEAKVKETKSTREVALEEELDLWKSRYVELESYYINQEASIEIARKNSPGVCDDIGEADATADDNAKATSVHDDVGVPDAATDDNAKGTSVCNDIDEADAAADDNAKATSVHDDVGVPDVAADDNAKATSVCDDINEADAAADDNAKATRVHDDVGVPDAAADDNAKATSVCDDVNQADATADDNAKDAHEIINHADPHIHGFQIMLWGGLEKKGDGLDEAKANQKWRGCSKRTSKQQRELPSSTRRRSKRHIQEVVSATDNGEVVKETQLPNSHENEGDSVIRPPPVIGNYLKEIHIARWEEVVELWVQLMWHFRPKHADWAIFSPYYYNLSTPNDLGDWISKDITYPVGWADIELVRIQN</sequence>
<protein>
    <submittedName>
        <fullName evidence="3">Reverse transcriptase domain-containing protein</fullName>
    </submittedName>
</protein>
<dbReference type="InterPro" id="IPR041588">
    <property type="entry name" value="Integrase_H2C2"/>
</dbReference>
<dbReference type="Gene3D" id="1.10.340.70">
    <property type="match status" value="1"/>
</dbReference>
<feature type="compositionally biased region" description="Basic and acidic residues" evidence="1">
    <location>
        <begin position="620"/>
        <end position="631"/>
    </location>
</feature>
<proteinExistence type="predicted"/>
<name>A0ABQ5HK03_9ASTR</name>
<evidence type="ECO:0000259" key="2">
    <source>
        <dbReference type="PROSITE" id="PS50994"/>
    </source>
</evidence>
<feature type="region of interest" description="Disordered" evidence="1">
    <location>
        <begin position="619"/>
        <end position="643"/>
    </location>
</feature>
<dbReference type="InterPro" id="IPR012337">
    <property type="entry name" value="RNaseH-like_sf"/>
</dbReference>
<evidence type="ECO:0000256" key="1">
    <source>
        <dbReference type="SAM" id="MobiDB-lite"/>
    </source>
</evidence>
<feature type="compositionally biased region" description="Basic and acidic residues" evidence="1">
    <location>
        <begin position="555"/>
        <end position="567"/>
    </location>
</feature>
<gene>
    <name evidence="3" type="ORF">Tco_1069937</name>
</gene>
<dbReference type="InterPro" id="IPR036397">
    <property type="entry name" value="RNaseH_sf"/>
</dbReference>
<dbReference type="Pfam" id="PF24626">
    <property type="entry name" value="SH3_Tf2-1"/>
    <property type="match status" value="1"/>
</dbReference>
<reference evidence="3" key="1">
    <citation type="journal article" date="2022" name="Int. J. Mol. Sci.">
        <title>Draft Genome of Tanacetum Coccineum: Genomic Comparison of Closely Related Tanacetum-Family Plants.</title>
        <authorList>
            <person name="Yamashiro T."/>
            <person name="Shiraishi A."/>
            <person name="Nakayama K."/>
            <person name="Satake H."/>
        </authorList>
    </citation>
    <scope>NUCLEOTIDE SEQUENCE</scope>
</reference>
<dbReference type="PANTHER" id="PTHR45835">
    <property type="entry name" value="YALI0A06105P"/>
    <property type="match status" value="1"/>
</dbReference>
<keyword evidence="3" id="KW-0808">Transferase</keyword>
<accession>A0ABQ5HK03</accession>